<dbReference type="SUPFAM" id="SSF55729">
    <property type="entry name" value="Acyl-CoA N-acyltransferases (Nat)"/>
    <property type="match status" value="1"/>
</dbReference>
<dbReference type="PROSITE" id="PS51186">
    <property type="entry name" value="GNAT"/>
    <property type="match status" value="1"/>
</dbReference>
<dbReference type="Proteomes" id="UP000626180">
    <property type="component" value="Unassembled WGS sequence"/>
</dbReference>
<reference evidence="3 4" key="1">
    <citation type="submission" date="2018-06" db="EMBL/GenBank/DDBJ databases">
        <authorList>
            <consortium name="Pathogen Informatics"/>
            <person name="Doyle S."/>
        </authorList>
    </citation>
    <scope>NUCLEOTIDE SEQUENCE [LARGE SCALE GENOMIC DNA]</scope>
    <source>
        <strain evidence="3 4">NCTC11842</strain>
    </source>
</reference>
<dbReference type="GO" id="GO:0016747">
    <property type="term" value="F:acyltransferase activity, transferring groups other than amino-acyl groups"/>
    <property type="evidence" value="ECO:0007669"/>
    <property type="project" value="InterPro"/>
</dbReference>
<dbReference type="RefSeq" id="WP_010796406.1">
    <property type="nucleotide sequence ID" value="NZ_CP069262.1"/>
</dbReference>
<protein>
    <submittedName>
        <fullName evidence="2">GNAT family N-acetyltransferase</fullName>
    </submittedName>
    <submittedName>
        <fullName evidence="3">N-acetyltransferase GCN5</fullName>
    </submittedName>
</protein>
<keyword evidence="5" id="KW-1185">Reference proteome</keyword>
<feature type="domain" description="N-acetyltransferase" evidence="1">
    <location>
        <begin position="1"/>
        <end position="160"/>
    </location>
</feature>
<evidence type="ECO:0000313" key="4">
    <source>
        <dbReference type="Proteomes" id="UP000250443"/>
    </source>
</evidence>
<dbReference type="CDD" id="cd04301">
    <property type="entry name" value="NAT_SF"/>
    <property type="match status" value="1"/>
</dbReference>
<evidence type="ECO:0000313" key="3">
    <source>
        <dbReference type="EMBL" id="SPZ12785.1"/>
    </source>
</evidence>
<proteinExistence type="predicted"/>
<name>A0A2X2DKZ4_PSELU</name>
<dbReference type="EMBL" id="JADMCD010000006">
    <property type="protein sequence ID" value="MBF8641569.1"/>
    <property type="molecule type" value="Genomic_DNA"/>
</dbReference>
<accession>A0A2X2DKZ4</accession>
<dbReference type="Pfam" id="PF00583">
    <property type="entry name" value="Acetyltransf_1"/>
    <property type="match status" value="1"/>
</dbReference>
<dbReference type="InterPro" id="IPR016181">
    <property type="entry name" value="Acyl_CoA_acyltransferase"/>
</dbReference>
<dbReference type="PANTHER" id="PTHR43138">
    <property type="entry name" value="ACETYLTRANSFERASE, GNAT FAMILY"/>
    <property type="match status" value="1"/>
</dbReference>
<gene>
    <name evidence="2" type="ORF">IRZ65_12860</name>
    <name evidence="3" type="ORF">NCTC11842_04669</name>
</gene>
<organism evidence="3 4">
    <name type="scientific">Pseudomonas luteola</name>
    <dbReference type="NCBI Taxonomy" id="47886"/>
    <lineage>
        <taxon>Bacteria</taxon>
        <taxon>Pseudomonadati</taxon>
        <taxon>Pseudomonadota</taxon>
        <taxon>Gammaproteobacteria</taxon>
        <taxon>Pseudomonadales</taxon>
        <taxon>Pseudomonadaceae</taxon>
        <taxon>Pseudomonas</taxon>
    </lineage>
</organism>
<dbReference type="Gene3D" id="3.40.630.30">
    <property type="match status" value="1"/>
</dbReference>
<reference evidence="2 5" key="2">
    <citation type="submission" date="2020-10" db="EMBL/GenBank/DDBJ databases">
        <title>Genome sequences of Pseudomonas isolates.</title>
        <authorList>
            <person name="Wessels L."/>
            <person name="Reich F."/>
            <person name="Hammerl J."/>
        </authorList>
    </citation>
    <scope>NUCLEOTIDE SEQUENCE [LARGE SCALE GENOMIC DNA]</scope>
    <source>
        <strain evidence="2 5">20-MO00624-0</strain>
    </source>
</reference>
<evidence type="ECO:0000259" key="1">
    <source>
        <dbReference type="PROSITE" id="PS51186"/>
    </source>
</evidence>
<dbReference type="AlphaFoldDB" id="A0A2X2DKZ4"/>
<sequence>MNIRPITAADFDQVWPIIQAVVQSQETYALDPAMDRDAAWKLWVELPKATFVAERDGQILGTYYIKPNAAGPGSHVCNCGYMTAEAARGQGVASALCAHSLGTGRELGFLAMQFNSVVSTNQVAVALWKKHGFEIVGTLPKAYRHRTQGLVDCYVMFRAL</sequence>
<keyword evidence="3" id="KW-0808">Transferase</keyword>
<dbReference type="InterPro" id="IPR000182">
    <property type="entry name" value="GNAT_dom"/>
</dbReference>
<dbReference type="PANTHER" id="PTHR43138:SF1">
    <property type="entry name" value="N-ACETYLTRANSFERASE ACA1"/>
    <property type="match status" value="1"/>
</dbReference>
<dbReference type="InterPro" id="IPR052742">
    <property type="entry name" value="Mito_N-acetyltransferase"/>
</dbReference>
<dbReference type="EMBL" id="UAUF01000014">
    <property type="protein sequence ID" value="SPZ12785.1"/>
    <property type="molecule type" value="Genomic_DNA"/>
</dbReference>
<evidence type="ECO:0000313" key="5">
    <source>
        <dbReference type="Proteomes" id="UP000626180"/>
    </source>
</evidence>
<evidence type="ECO:0000313" key="2">
    <source>
        <dbReference type="EMBL" id="MBF8641569.1"/>
    </source>
</evidence>
<dbReference type="Proteomes" id="UP000250443">
    <property type="component" value="Unassembled WGS sequence"/>
</dbReference>